<name>A0A7T3FXE2_9EURY</name>
<reference evidence="2 3" key="1">
    <citation type="submission" date="2020-12" db="EMBL/GenBank/DDBJ databases">
        <title>Halosimplex halophilum sp. nov. and Halosimplex salinum sp. nov., two new members of the genus Halosimplex.</title>
        <authorList>
            <person name="Cui H.L."/>
        </authorList>
    </citation>
    <scope>NUCLEOTIDE SEQUENCE [LARGE SCALE GENOMIC DNA]</scope>
    <source>
        <strain evidence="2 3">YGH94</strain>
    </source>
</reference>
<keyword evidence="1" id="KW-1133">Transmembrane helix</keyword>
<feature type="transmembrane region" description="Helical" evidence="1">
    <location>
        <begin position="38"/>
        <end position="61"/>
    </location>
</feature>
<sequence>MSYVERLVQRVPLFFLLMGLAAFGMGRRASRTTVESQIPGWVGVVLLVVAVGSWGLINVVLDVGSE</sequence>
<organism evidence="2 3">
    <name type="scientific">Halosimplex litoreum</name>
    <dbReference type="NCBI Taxonomy" id="1198301"/>
    <lineage>
        <taxon>Archaea</taxon>
        <taxon>Methanobacteriati</taxon>
        <taxon>Methanobacteriota</taxon>
        <taxon>Stenosarchaea group</taxon>
        <taxon>Halobacteria</taxon>
        <taxon>Halobacteriales</taxon>
        <taxon>Haloarculaceae</taxon>
        <taxon>Halosimplex</taxon>
    </lineage>
</organism>
<keyword evidence="1" id="KW-0812">Transmembrane</keyword>
<accession>A0A7T3FXE2</accession>
<evidence type="ECO:0000313" key="2">
    <source>
        <dbReference type="EMBL" id="QPV62386.1"/>
    </source>
</evidence>
<evidence type="ECO:0000256" key="1">
    <source>
        <dbReference type="SAM" id="Phobius"/>
    </source>
</evidence>
<keyword evidence="1" id="KW-0472">Membrane</keyword>
<proteinExistence type="predicted"/>
<feature type="transmembrane region" description="Helical" evidence="1">
    <location>
        <begin position="7"/>
        <end position="26"/>
    </location>
</feature>
<protein>
    <submittedName>
        <fullName evidence="2">Uncharacterized protein</fullName>
    </submittedName>
</protein>
<evidence type="ECO:0000313" key="3">
    <source>
        <dbReference type="Proteomes" id="UP000595001"/>
    </source>
</evidence>
<keyword evidence="3" id="KW-1185">Reference proteome</keyword>
<gene>
    <name evidence="2" type="ORF">I7X12_16830</name>
</gene>
<dbReference type="Proteomes" id="UP000595001">
    <property type="component" value="Chromosome"/>
</dbReference>
<dbReference type="AlphaFoldDB" id="A0A7T3FXE2"/>
<dbReference type="GeneID" id="60590193"/>
<dbReference type="KEGG" id="hlt:I7X12_16830"/>
<dbReference type="EMBL" id="CP065856">
    <property type="protein sequence ID" value="QPV62386.1"/>
    <property type="molecule type" value="Genomic_DNA"/>
</dbReference>
<dbReference type="RefSeq" id="WP_198061191.1">
    <property type="nucleotide sequence ID" value="NZ_CP065856.1"/>
</dbReference>